<keyword evidence="2" id="KW-1185">Reference proteome</keyword>
<dbReference type="RefSeq" id="WP_130855707.1">
    <property type="nucleotide sequence ID" value="NZ_JBHLWO010000002.1"/>
</dbReference>
<sequence>MFRRKKALIIGCGWVGFRFAQKLLTLNFEVTATTTSEHKINALEAEGISPLLLDFNFETDSETVAVISSLHYDLVLVSVPAKKREHQQTCLMKFERLAKFLQKIQAKSIIYLSSVGIYPSAPYLINETNIPNSSLDLKLFQTEQTLAMRVNKLNILRLGGIFGDNRIPGKHFSAKVCEVGNQFANYIHLDDIMAIILCLYHQRIEGQLFNAVSPLHPSKKEITLQMAEKYGFAPPSSFENVSFDKKVISPAKLISDLNYQFIYENPLDY</sequence>
<evidence type="ECO:0000313" key="1">
    <source>
        <dbReference type="EMBL" id="MFC0319794.1"/>
    </source>
</evidence>
<evidence type="ECO:0008006" key="3">
    <source>
        <dbReference type="Google" id="ProtNLM"/>
    </source>
</evidence>
<dbReference type="SUPFAM" id="SSF51735">
    <property type="entry name" value="NAD(P)-binding Rossmann-fold domains"/>
    <property type="match status" value="1"/>
</dbReference>
<organism evidence="1 2">
    <name type="scientific">Olivibacter oleidegradans</name>
    <dbReference type="NCBI Taxonomy" id="760123"/>
    <lineage>
        <taxon>Bacteria</taxon>
        <taxon>Pseudomonadati</taxon>
        <taxon>Bacteroidota</taxon>
        <taxon>Sphingobacteriia</taxon>
        <taxon>Sphingobacteriales</taxon>
        <taxon>Sphingobacteriaceae</taxon>
        <taxon>Olivibacter</taxon>
    </lineage>
</organism>
<dbReference type="Proteomes" id="UP001589774">
    <property type="component" value="Unassembled WGS sequence"/>
</dbReference>
<name>A0ABV6HLM5_9SPHI</name>
<dbReference type="InterPro" id="IPR036291">
    <property type="entry name" value="NAD(P)-bd_dom_sf"/>
</dbReference>
<evidence type="ECO:0000313" key="2">
    <source>
        <dbReference type="Proteomes" id="UP001589774"/>
    </source>
</evidence>
<protein>
    <recommendedName>
        <fullName evidence="3">Nucleoside-diphosphate-sugar epimerase</fullName>
    </recommendedName>
</protein>
<dbReference type="EMBL" id="JBHLWO010000002">
    <property type="protein sequence ID" value="MFC0319794.1"/>
    <property type="molecule type" value="Genomic_DNA"/>
</dbReference>
<reference evidence="1 2" key="1">
    <citation type="submission" date="2024-09" db="EMBL/GenBank/DDBJ databases">
        <authorList>
            <person name="Sun Q."/>
            <person name="Mori K."/>
        </authorList>
    </citation>
    <scope>NUCLEOTIDE SEQUENCE [LARGE SCALE GENOMIC DNA]</scope>
    <source>
        <strain evidence="1 2">CCM 7765</strain>
    </source>
</reference>
<dbReference type="Gene3D" id="3.40.50.720">
    <property type="entry name" value="NAD(P)-binding Rossmann-like Domain"/>
    <property type="match status" value="1"/>
</dbReference>
<proteinExistence type="predicted"/>
<accession>A0ABV6HLM5</accession>
<comment type="caution">
    <text evidence="1">The sequence shown here is derived from an EMBL/GenBank/DDBJ whole genome shotgun (WGS) entry which is preliminary data.</text>
</comment>
<gene>
    <name evidence="1" type="ORF">ACFFI0_15840</name>
</gene>